<dbReference type="AlphaFoldDB" id="A0A6A6YWT1"/>
<dbReference type="InterPro" id="IPR021842">
    <property type="entry name" value="DUF3435"/>
</dbReference>
<evidence type="ECO:0000313" key="3">
    <source>
        <dbReference type="RefSeq" id="XP_033579943.1"/>
    </source>
</evidence>
<dbReference type="Proteomes" id="UP000504636">
    <property type="component" value="Unplaced"/>
</dbReference>
<dbReference type="RefSeq" id="XP_033579943.1">
    <property type="nucleotide sequence ID" value="XM_033717596.1"/>
</dbReference>
<evidence type="ECO:0000313" key="1">
    <source>
        <dbReference type="EMBL" id="KAF2812979.1"/>
    </source>
</evidence>
<evidence type="ECO:0008006" key="4">
    <source>
        <dbReference type="Google" id="ProtNLM"/>
    </source>
</evidence>
<proteinExistence type="predicted"/>
<evidence type="ECO:0000313" key="2">
    <source>
        <dbReference type="Proteomes" id="UP000504636"/>
    </source>
</evidence>
<reference evidence="1 3" key="1">
    <citation type="journal article" date="2020" name="Stud. Mycol.">
        <title>101 Dothideomycetes genomes: a test case for predicting lifestyles and emergence of pathogens.</title>
        <authorList>
            <person name="Haridas S."/>
            <person name="Albert R."/>
            <person name="Binder M."/>
            <person name="Bloem J."/>
            <person name="Labutti K."/>
            <person name="Salamov A."/>
            <person name="Andreopoulos B."/>
            <person name="Baker S."/>
            <person name="Barry K."/>
            <person name="Bills G."/>
            <person name="Bluhm B."/>
            <person name="Cannon C."/>
            <person name="Castanera R."/>
            <person name="Culley D."/>
            <person name="Daum C."/>
            <person name="Ezra D."/>
            <person name="Gonzalez J."/>
            <person name="Henrissat B."/>
            <person name="Kuo A."/>
            <person name="Liang C."/>
            <person name="Lipzen A."/>
            <person name="Lutzoni F."/>
            <person name="Magnuson J."/>
            <person name="Mondo S."/>
            <person name="Nolan M."/>
            <person name="Ohm R."/>
            <person name="Pangilinan J."/>
            <person name="Park H.-J."/>
            <person name="Ramirez L."/>
            <person name="Alfaro M."/>
            <person name="Sun H."/>
            <person name="Tritt A."/>
            <person name="Yoshinaga Y."/>
            <person name="Zwiers L.-H."/>
            <person name="Turgeon B."/>
            <person name="Goodwin S."/>
            <person name="Spatafora J."/>
            <person name="Crous P."/>
            <person name="Grigoriev I."/>
        </authorList>
    </citation>
    <scope>NUCLEOTIDE SEQUENCE</scope>
    <source>
        <strain evidence="1 3">CBS 304.34</strain>
    </source>
</reference>
<dbReference type="EMBL" id="MU003696">
    <property type="protein sequence ID" value="KAF2812979.1"/>
    <property type="molecule type" value="Genomic_DNA"/>
</dbReference>
<dbReference type="PANTHER" id="PTHR37535">
    <property type="entry name" value="FLUG DOMAIN PROTEIN"/>
    <property type="match status" value="1"/>
</dbReference>
<dbReference type="PANTHER" id="PTHR37535:SF2">
    <property type="entry name" value="FINGER DOMAIN PROTEIN, PUTATIVE (AFU_ORTHOLOGUE AFUA_6G09300)-RELATED"/>
    <property type="match status" value="1"/>
</dbReference>
<organism evidence="1">
    <name type="scientific">Mytilinidion resinicola</name>
    <dbReference type="NCBI Taxonomy" id="574789"/>
    <lineage>
        <taxon>Eukaryota</taxon>
        <taxon>Fungi</taxon>
        <taxon>Dikarya</taxon>
        <taxon>Ascomycota</taxon>
        <taxon>Pezizomycotina</taxon>
        <taxon>Dothideomycetes</taxon>
        <taxon>Pleosporomycetidae</taxon>
        <taxon>Mytilinidiales</taxon>
        <taxon>Mytilinidiaceae</taxon>
        <taxon>Mytilinidion</taxon>
    </lineage>
</organism>
<reference evidence="3" key="2">
    <citation type="submission" date="2020-04" db="EMBL/GenBank/DDBJ databases">
        <authorList>
            <consortium name="NCBI Genome Project"/>
        </authorList>
    </citation>
    <scope>NUCLEOTIDE SEQUENCE</scope>
    <source>
        <strain evidence="3">CBS 304.34</strain>
    </source>
</reference>
<dbReference type="GeneID" id="54458489"/>
<reference evidence="3" key="3">
    <citation type="submission" date="2025-04" db="UniProtKB">
        <authorList>
            <consortium name="RefSeq"/>
        </authorList>
    </citation>
    <scope>IDENTIFICATION</scope>
    <source>
        <strain evidence="3">CBS 304.34</strain>
    </source>
</reference>
<keyword evidence="2" id="KW-1185">Reference proteome</keyword>
<accession>A0A6A6YWT1</accession>
<protein>
    <recommendedName>
        <fullName evidence="4">C2H2-type domain-containing protein</fullName>
    </recommendedName>
</protein>
<dbReference type="Pfam" id="PF11917">
    <property type="entry name" value="DUF3435"/>
    <property type="match status" value="1"/>
</dbReference>
<gene>
    <name evidence="1 3" type="ORF">BDZ99DRAFT_437746</name>
</gene>
<sequence length="226" mass="25971">MQNLIITHSDIRTFVKHYLSQRITVDTQAVERQFQRRALREEIKKRWEYEQPLRDVEQQIAGIEIKDVVQPQFAMLPAQKKLADAIMAPPGVTLEAEIRRRNRAIQAVTEYCGVEEGGMHAVRLQRSSGCITPPGKSKYVDLSAQALEAAKVSVYKETRPRICFVCLGKENLPTDVRIHLFYTSGDLSKHFKNKHLGIMRCDLCQVNLDDKMHWQRHAHEVHGTVS</sequence>
<name>A0A6A6YWT1_9PEZI</name>
<dbReference type="OrthoDB" id="4485682at2759"/>